<proteinExistence type="inferred from homology"/>
<dbReference type="InterPro" id="IPR023753">
    <property type="entry name" value="FAD/NAD-binding_dom"/>
</dbReference>
<keyword evidence="6" id="KW-0560">Oxidoreductase</keyword>
<evidence type="ECO:0000256" key="1">
    <source>
        <dbReference type="ARBA" id="ARBA00001974"/>
    </source>
</evidence>
<feature type="binding site" evidence="7">
    <location>
        <begin position="331"/>
        <end position="333"/>
    </location>
    <ligand>
        <name>FAD</name>
        <dbReference type="ChEBI" id="CHEBI:57692"/>
    </ligand>
</feature>
<dbReference type="PANTHER" id="PTHR48467">
    <property type="entry name" value="GLUTAMATE SYNTHASE 1 [NADH], CHLOROPLASTIC-LIKE"/>
    <property type="match status" value="1"/>
</dbReference>
<evidence type="ECO:0000256" key="6">
    <source>
        <dbReference type="ARBA" id="ARBA00023002"/>
    </source>
</evidence>
<comment type="similarity">
    <text evidence="2">Belongs to the ferredoxin--NADP reductase type 1 family.</text>
</comment>
<dbReference type="InterPro" id="IPR036188">
    <property type="entry name" value="FAD/NAD-bd_sf"/>
</dbReference>
<keyword evidence="3" id="KW-0285">Flavoprotein</keyword>
<feature type="domain" description="FAD/NAD(P)-binding" evidence="9">
    <location>
        <begin position="3"/>
        <end position="160"/>
    </location>
</feature>
<evidence type="ECO:0000259" key="9">
    <source>
        <dbReference type="Pfam" id="PF07992"/>
    </source>
</evidence>
<reference evidence="10 11" key="1">
    <citation type="submission" date="2018-08" db="EMBL/GenBank/DDBJ databases">
        <title>Pseudooceanicola sediminis CY03 in the family Rhodobacteracea.</title>
        <authorList>
            <person name="Zhang Y.-J."/>
        </authorList>
    </citation>
    <scope>NUCLEOTIDE SEQUENCE [LARGE SCALE GENOMIC DNA]</scope>
    <source>
        <strain evidence="10 11">CY03</strain>
    </source>
</reference>
<dbReference type="AlphaFoldDB" id="A0A399J3F7"/>
<feature type="binding site" evidence="7">
    <location>
        <position position="12"/>
    </location>
    <ligand>
        <name>FAD</name>
        <dbReference type="ChEBI" id="CHEBI:57692"/>
    </ligand>
</feature>
<evidence type="ECO:0000256" key="5">
    <source>
        <dbReference type="ARBA" id="ARBA00022857"/>
    </source>
</evidence>
<dbReference type="InterPro" id="IPR055275">
    <property type="entry name" value="Ferredox_Rdtase"/>
</dbReference>
<dbReference type="PRINTS" id="PR00419">
    <property type="entry name" value="ADXRDTASE"/>
</dbReference>
<name>A0A399J3F7_9RHOB</name>
<keyword evidence="5 8" id="KW-0521">NADP</keyword>
<dbReference type="EMBL" id="QWJJ01000003">
    <property type="protein sequence ID" value="RII39854.1"/>
    <property type="molecule type" value="Genomic_DNA"/>
</dbReference>
<evidence type="ECO:0000256" key="2">
    <source>
        <dbReference type="ARBA" id="ARBA00008312"/>
    </source>
</evidence>
<gene>
    <name evidence="10" type="ORF">DL237_03890</name>
</gene>
<dbReference type="SUPFAM" id="SSF51971">
    <property type="entry name" value="Nucleotide-binding domain"/>
    <property type="match status" value="1"/>
</dbReference>
<dbReference type="PIRSF" id="PIRSF000362">
    <property type="entry name" value="FNR"/>
    <property type="match status" value="1"/>
</dbReference>
<evidence type="ECO:0000256" key="7">
    <source>
        <dbReference type="PIRSR" id="PIRSR000362-1"/>
    </source>
</evidence>
<evidence type="ECO:0000256" key="4">
    <source>
        <dbReference type="ARBA" id="ARBA00022827"/>
    </source>
</evidence>
<protein>
    <submittedName>
        <fullName evidence="10">Oxidoreductase</fullName>
    </submittedName>
</protein>
<feature type="binding site" evidence="8">
    <location>
        <position position="331"/>
    </location>
    <ligand>
        <name>NADP(+)</name>
        <dbReference type="ChEBI" id="CHEBI:58349"/>
    </ligand>
</feature>
<dbReference type="Pfam" id="PF07992">
    <property type="entry name" value="Pyr_redox_2"/>
    <property type="match status" value="1"/>
</dbReference>
<dbReference type="PANTHER" id="PTHR48467:SF1">
    <property type="entry name" value="GLUTAMATE SYNTHASE 1 [NADH], CHLOROPLASTIC-LIKE"/>
    <property type="match status" value="1"/>
</dbReference>
<evidence type="ECO:0000256" key="3">
    <source>
        <dbReference type="ARBA" id="ARBA00022630"/>
    </source>
</evidence>
<evidence type="ECO:0000313" key="10">
    <source>
        <dbReference type="EMBL" id="RII39854.1"/>
    </source>
</evidence>
<dbReference type="InterPro" id="IPR021163">
    <property type="entry name" value="Ferredox_Rdtase_adrenod"/>
</dbReference>
<dbReference type="Gene3D" id="3.50.50.60">
    <property type="entry name" value="FAD/NAD(P)-binding domain"/>
    <property type="match status" value="1"/>
</dbReference>
<sequence length="434" mass="46282">MPKIAIVGAGPSGCYVAQALLKLDKTLEVDILDRLPVPYGLVRYGVAPDHQGTKAVSRQFARLFERQGVRFIGNVTLGETVTLDELRAAYDVVVLALGLSKDRELDLPGRDLAGITGAGAVTRHWNDHPDEAAQVPHLGNRVVIVGQGNVAMDVLRILAKQEPDFDGSDLHPRHTDHITGAGVAQIDILGRSPAHEAKFDPVMVKELAKLEHVRFALDGIELSQGHDDDPRVAAVTALPQDVPVASHEVTFRFGWKPERLSGEEGRVSAAYFSRGDEELGLSCDSVITAIGFDSHIPGLRDDLLAQAEDRETGVVDKGLYLAGWFCRGPRGTIPDNRLAAQDLATRIVADLATGQATGQTTGQATGQGGEKPGRAALVATHPDLTDYDGWLRIDAAELAACTDGRVRAKVADLETLLALACAPAPGPATPETDE</sequence>
<comment type="caution">
    <text evidence="10">The sequence shown here is derived from an EMBL/GenBank/DDBJ whole genome shotgun (WGS) entry which is preliminary data.</text>
</comment>
<feature type="binding site" evidence="7">
    <location>
        <position position="41"/>
    </location>
    <ligand>
        <name>FAD</name>
        <dbReference type="ChEBI" id="CHEBI:57692"/>
    </ligand>
</feature>
<keyword evidence="4 7" id="KW-0274">FAD</keyword>
<accession>A0A399J3F7</accession>
<feature type="binding site" evidence="8">
    <location>
        <begin position="147"/>
        <end position="150"/>
    </location>
    <ligand>
        <name>NADP(+)</name>
        <dbReference type="ChEBI" id="CHEBI:58349"/>
    </ligand>
</feature>
<organism evidence="10 11">
    <name type="scientific">Pseudooceanicola sediminis</name>
    <dbReference type="NCBI Taxonomy" id="2211117"/>
    <lineage>
        <taxon>Bacteria</taxon>
        <taxon>Pseudomonadati</taxon>
        <taxon>Pseudomonadota</taxon>
        <taxon>Alphaproteobacteria</taxon>
        <taxon>Rhodobacterales</taxon>
        <taxon>Paracoccaceae</taxon>
        <taxon>Pseudooceanicola</taxon>
    </lineage>
</organism>
<dbReference type="RefSeq" id="WP_119397734.1">
    <property type="nucleotide sequence ID" value="NZ_QWJJ01000003.1"/>
</dbReference>
<dbReference type="GO" id="GO:0016491">
    <property type="term" value="F:oxidoreductase activity"/>
    <property type="evidence" value="ECO:0007669"/>
    <property type="project" value="UniProtKB-KW"/>
</dbReference>
<dbReference type="Gene3D" id="3.40.50.720">
    <property type="entry name" value="NAD(P)-binding Rossmann-like Domain"/>
    <property type="match status" value="1"/>
</dbReference>
<dbReference type="Proteomes" id="UP000265848">
    <property type="component" value="Unassembled WGS sequence"/>
</dbReference>
<dbReference type="OrthoDB" id="9803192at2"/>
<evidence type="ECO:0000313" key="11">
    <source>
        <dbReference type="Proteomes" id="UP000265848"/>
    </source>
</evidence>
<comment type="cofactor">
    <cofactor evidence="1 7">
        <name>FAD</name>
        <dbReference type="ChEBI" id="CHEBI:57692"/>
    </cofactor>
</comment>
<feature type="binding site" evidence="7">
    <location>
        <position position="77"/>
    </location>
    <ligand>
        <name>FAD</name>
        <dbReference type="ChEBI" id="CHEBI:57692"/>
    </ligand>
</feature>
<feature type="binding site" evidence="7">
    <location>
        <position position="324"/>
    </location>
    <ligand>
        <name>FAD</name>
        <dbReference type="ChEBI" id="CHEBI:57692"/>
    </ligand>
</feature>
<keyword evidence="11" id="KW-1185">Reference proteome</keyword>
<evidence type="ECO:0000256" key="8">
    <source>
        <dbReference type="PIRSR" id="PIRSR000362-2"/>
    </source>
</evidence>